<evidence type="ECO:0000256" key="1">
    <source>
        <dbReference type="ARBA" id="ARBA00004479"/>
    </source>
</evidence>
<evidence type="ECO:0000259" key="23">
    <source>
        <dbReference type="PROSITE" id="PS50948"/>
    </source>
</evidence>
<dbReference type="GO" id="GO:0004674">
    <property type="term" value="F:protein serine/threonine kinase activity"/>
    <property type="evidence" value="ECO:0007669"/>
    <property type="project" value="UniProtKB-KW"/>
</dbReference>
<evidence type="ECO:0000256" key="13">
    <source>
        <dbReference type="ARBA" id="ARBA00023170"/>
    </source>
</evidence>
<dbReference type="EC" id="2.7.11.1" evidence="17"/>
<evidence type="ECO:0000256" key="6">
    <source>
        <dbReference type="ARBA" id="ARBA00022729"/>
    </source>
</evidence>
<dbReference type="EMBL" id="JBBNAG010000008">
    <property type="protein sequence ID" value="KAK9111302.1"/>
    <property type="molecule type" value="Genomic_DNA"/>
</dbReference>
<keyword evidence="10 19" id="KW-1133">Transmembrane helix</keyword>
<evidence type="ECO:0000259" key="21">
    <source>
        <dbReference type="PROSITE" id="PS50011"/>
    </source>
</evidence>
<dbReference type="SUPFAM" id="SSF51110">
    <property type="entry name" value="alpha-D-mannose-specific plant lectins"/>
    <property type="match status" value="2"/>
</dbReference>
<evidence type="ECO:0000256" key="10">
    <source>
        <dbReference type="ARBA" id="ARBA00022989"/>
    </source>
</evidence>
<dbReference type="InterPro" id="IPR001480">
    <property type="entry name" value="Bulb-type_lectin_dom"/>
</dbReference>
<organism evidence="24 25">
    <name type="scientific">Stephania cephalantha</name>
    <dbReference type="NCBI Taxonomy" id="152367"/>
    <lineage>
        <taxon>Eukaryota</taxon>
        <taxon>Viridiplantae</taxon>
        <taxon>Streptophyta</taxon>
        <taxon>Embryophyta</taxon>
        <taxon>Tracheophyta</taxon>
        <taxon>Spermatophyta</taxon>
        <taxon>Magnoliopsida</taxon>
        <taxon>Ranunculales</taxon>
        <taxon>Menispermaceae</taxon>
        <taxon>Menispermoideae</taxon>
        <taxon>Cissampelideae</taxon>
        <taxon>Stephania</taxon>
    </lineage>
</organism>
<comment type="catalytic activity">
    <reaction evidence="15 17">
        <text>L-threonyl-[protein] + ATP = O-phospho-L-threonyl-[protein] + ADP + H(+)</text>
        <dbReference type="Rhea" id="RHEA:46608"/>
        <dbReference type="Rhea" id="RHEA-COMP:11060"/>
        <dbReference type="Rhea" id="RHEA-COMP:11605"/>
        <dbReference type="ChEBI" id="CHEBI:15378"/>
        <dbReference type="ChEBI" id="CHEBI:30013"/>
        <dbReference type="ChEBI" id="CHEBI:30616"/>
        <dbReference type="ChEBI" id="CHEBI:61977"/>
        <dbReference type="ChEBI" id="CHEBI:456216"/>
        <dbReference type="EC" id="2.7.11.1"/>
    </reaction>
</comment>
<protein>
    <recommendedName>
        <fullName evidence="17">Receptor-like serine/threonine-protein kinase</fullName>
        <ecNumber evidence="17">2.7.11.1</ecNumber>
    </recommendedName>
</protein>
<keyword evidence="14" id="KW-0325">Glycoprotein</keyword>
<evidence type="ECO:0000256" key="11">
    <source>
        <dbReference type="ARBA" id="ARBA00023136"/>
    </source>
</evidence>
<evidence type="ECO:0000256" key="12">
    <source>
        <dbReference type="ARBA" id="ARBA00023157"/>
    </source>
</evidence>
<keyword evidence="9 17" id="KW-0067">ATP-binding</keyword>
<keyword evidence="4 17" id="KW-0808">Transferase</keyword>
<feature type="domain" description="Protein kinase" evidence="21">
    <location>
        <begin position="519"/>
        <end position="726"/>
    </location>
</feature>
<dbReference type="InterPro" id="IPR000858">
    <property type="entry name" value="S_locus_glycoprot_dom"/>
</dbReference>
<feature type="transmembrane region" description="Helical" evidence="19">
    <location>
        <begin position="462"/>
        <end position="485"/>
    </location>
</feature>
<dbReference type="Pfam" id="PF07714">
    <property type="entry name" value="PK_Tyr_Ser-Thr"/>
    <property type="match status" value="2"/>
</dbReference>
<keyword evidence="13" id="KW-0675">Receptor</keyword>
<dbReference type="SMART" id="SM00108">
    <property type="entry name" value="B_lectin"/>
    <property type="match status" value="2"/>
</dbReference>
<keyword evidence="12" id="KW-1015">Disulfide bond</keyword>
<dbReference type="PIRSF" id="PIRSF000641">
    <property type="entry name" value="SRK"/>
    <property type="match status" value="1"/>
</dbReference>
<feature type="domain" description="Apple" evidence="23">
    <location>
        <begin position="343"/>
        <end position="428"/>
    </location>
</feature>
<evidence type="ECO:0000256" key="17">
    <source>
        <dbReference type="PIRNR" id="PIRNR000641"/>
    </source>
</evidence>
<evidence type="ECO:0000256" key="3">
    <source>
        <dbReference type="ARBA" id="ARBA00022536"/>
    </source>
</evidence>
<dbReference type="InterPro" id="IPR003609">
    <property type="entry name" value="Pan_app"/>
</dbReference>
<dbReference type="PROSITE" id="PS50011">
    <property type="entry name" value="PROTEIN_KINASE_DOM"/>
    <property type="match status" value="1"/>
</dbReference>
<evidence type="ECO:0000256" key="7">
    <source>
        <dbReference type="ARBA" id="ARBA00022741"/>
    </source>
</evidence>
<dbReference type="PANTHER" id="PTHR47976:SF7">
    <property type="entry name" value="RECEPTOR-LIKE SERINE_THREONINE-PROTEIN KINASE"/>
    <property type="match status" value="1"/>
</dbReference>
<dbReference type="InterPro" id="IPR024171">
    <property type="entry name" value="SRK-like_kinase"/>
</dbReference>
<dbReference type="SUPFAM" id="SSF56112">
    <property type="entry name" value="Protein kinase-like (PK-like)"/>
    <property type="match status" value="1"/>
</dbReference>
<dbReference type="InterPro" id="IPR011009">
    <property type="entry name" value="Kinase-like_dom_sf"/>
</dbReference>
<dbReference type="GO" id="GO:0005524">
    <property type="term" value="F:ATP binding"/>
    <property type="evidence" value="ECO:0007669"/>
    <property type="project" value="UniProtKB-UniRule"/>
</dbReference>
<evidence type="ECO:0000256" key="16">
    <source>
        <dbReference type="ARBA" id="ARBA00048679"/>
    </source>
</evidence>
<keyword evidence="5 19" id="KW-0812">Transmembrane</keyword>
<evidence type="ECO:0000256" key="19">
    <source>
        <dbReference type="SAM" id="Phobius"/>
    </source>
</evidence>
<keyword evidence="3" id="KW-0245">EGF-like domain</keyword>
<gene>
    <name evidence="24" type="ORF">Scep_018821</name>
</gene>
<feature type="domain" description="Bulb-type lectin" evidence="22">
    <location>
        <begin position="158"/>
        <end position="285"/>
    </location>
</feature>
<dbReference type="GO" id="GO:0016020">
    <property type="term" value="C:membrane"/>
    <property type="evidence" value="ECO:0007669"/>
    <property type="project" value="UniProtKB-SubCell"/>
</dbReference>
<evidence type="ECO:0000256" key="14">
    <source>
        <dbReference type="ARBA" id="ARBA00023180"/>
    </source>
</evidence>
<dbReference type="PROSITE" id="PS50948">
    <property type="entry name" value="PAN"/>
    <property type="match status" value="1"/>
</dbReference>
<keyword evidence="6 20" id="KW-0732">Signal</keyword>
<accession>A0AAP0I9V4</accession>
<proteinExistence type="inferred from homology"/>
<evidence type="ECO:0000256" key="15">
    <source>
        <dbReference type="ARBA" id="ARBA00047899"/>
    </source>
</evidence>
<dbReference type="InterPro" id="IPR036426">
    <property type="entry name" value="Bulb-type_lectin_dom_sf"/>
</dbReference>
<dbReference type="AlphaFoldDB" id="A0AAP0I9V4"/>
<evidence type="ECO:0000259" key="22">
    <source>
        <dbReference type="PROSITE" id="PS50927"/>
    </source>
</evidence>
<sequence length="726" mass="80590">MANSTFLLLLLALLLPRAVRAQQRNNTNIVLLGSSLSPIKGANSSWLSPSGRFAFGFYPQSHNAFVVAVWFAKIPESTVVWHFTYDNDDKQKQALIVSSNATLIFNTEGSLILRDGQGIKDRIIFSGAASSAAMLESGNFVLYNSKSQIIWQTFDSPTNTILQGQRLENGAQLFSSSIASQNLKGRFRLAMQRDGNLVQYPIRSTNAYTNAYWASVTSTEGSSVTLNLNDGGNLYLLNGMGANIENITDGWNSPTNGTVYRATLDADGIFRLYSHTLEKDGSWSVKWVSLNNRCDPKGSCGLNAYCVLMDQVPDCRCIPQFDFVNQADKTSDCVTIRKFSYDCRNGTKKEGQMTITMAQVEGISLESDAIFSTLPSTTVDECKTACLDDCNCDVVQFGANNVCTKHKLPLMYAKRNGDLTMTTFIKINNDDQNNNNNNTEDSDTFTMNGTPIGVKKDRWKEVIAIGAAFLSSSLVVLVISGILLYKKRTAYEKILMNSGAAEEISLRSFQYDELEQATNGFKEEVGRGAFGTVFKGTLPNNNQTIAVKRLDKNLVDEASEKEFQTEMRVIGKTHHKNLVKLLGYCQSGQTNTFTGIRGTRGYVAPEWHRNLPVTVKVDVYSFGIVLLEIVCCRRNLDMNRSEDEAVLADWVYVCFENGELGKLVSSEDQQQVNMNWFDRAVRVALWCIQDEPSLRPSMKKVVLMLEGTIDIPTPPSPSSFLSSIYP</sequence>
<feature type="binding site" evidence="18">
    <location>
        <position position="548"/>
    </location>
    <ligand>
        <name>ATP</name>
        <dbReference type="ChEBI" id="CHEBI:30616"/>
    </ligand>
</feature>
<dbReference type="InterPro" id="IPR000719">
    <property type="entry name" value="Prot_kinase_dom"/>
</dbReference>
<name>A0AAP0I9V4_9MAGN</name>
<keyword evidence="25" id="KW-1185">Reference proteome</keyword>
<dbReference type="FunFam" id="2.90.10.10:FF:000026">
    <property type="entry name" value="Serine/threonine-protein kinase"/>
    <property type="match status" value="1"/>
</dbReference>
<comment type="caution">
    <text evidence="24">The sequence shown here is derived from an EMBL/GenBank/DDBJ whole genome shotgun (WGS) entry which is preliminary data.</text>
</comment>
<evidence type="ECO:0000256" key="9">
    <source>
        <dbReference type="ARBA" id="ARBA00022840"/>
    </source>
</evidence>
<dbReference type="Gene3D" id="2.90.10.10">
    <property type="entry name" value="Bulb-type lectin domain"/>
    <property type="match status" value="2"/>
</dbReference>
<dbReference type="InterPro" id="IPR001245">
    <property type="entry name" value="Ser-Thr/Tyr_kinase_cat_dom"/>
</dbReference>
<comment type="similarity">
    <text evidence="17">Belongs to the protein kinase superfamily. Ser/Thr protein kinase family.</text>
</comment>
<dbReference type="InterPro" id="IPR017441">
    <property type="entry name" value="Protein_kinase_ATP_BS"/>
</dbReference>
<comment type="catalytic activity">
    <reaction evidence="16 17">
        <text>L-seryl-[protein] + ATP = O-phospho-L-seryl-[protein] + ADP + H(+)</text>
        <dbReference type="Rhea" id="RHEA:17989"/>
        <dbReference type="Rhea" id="RHEA-COMP:9863"/>
        <dbReference type="Rhea" id="RHEA-COMP:11604"/>
        <dbReference type="ChEBI" id="CHEBI:15378"/>
        <dbReference type="ChEBI" id="CHEBI:29999"/>
        <dbReference type="ChEBI" id="CHEBI:30616"/>
        <dbReference type="ChEBI" id="CHEBI:83421"/>
        <dbReference type="ChEBI" id="CHEBI:456216"/>
        <dbReference type="EC" id="2.7.11.1"/>
    </reaction>
</comment>
<dbReference type="GO" id="GO:0048544">
    <property type="term" value="P:recognition of pollen"/>
    <property type="evidence" value="ECO:0007669"/>
    <property type="project" value="InterPro"/>
</dbReference>
<dbReference type="PANTHER" id="PTHR47976">
    <property type="entry name" value="G-TYPE LECTIN S-RECEPTOR-LIKE SERINE/THREONINE-PROTEIN KINASE SD2-5"/>
    <property type="match status" value="1"/>
</dbReference>
<dbReference type="Gene3D" id="3.30.200.20">
    <property type="entry name" value="Phosphorylase Kinase, domain 1"/>
    <property type="match status" value="1"/>
</dbReference>
<keyword evidence="2 17" id="KW-0723">Serine/threonine-protein kinase</keyword>
<dbReference type="Pfam" id="PF01453">
    <property type="entry name" value="B_lectin"/>
    <property type="match status" value="1"/>
</dbReference>
<evidence type="ECO:0000256" key="20">
    <source>
        <dbReference type="SAM" id="SignalP"/>
    </source>
</evidence>
<keyword evidence="8 17" id="KW-0418">Kinase</keyword>
<dbReference type="PROSITE" id="PS00107">
    <property type="entry name" value="PROTEIN_KINASE_ATP"/>
    <property type="match status" value="1"/>
</dbReference>
<dbReference type="Gene3D" id="1.10.510.10">
    <property type="entry name" value="Transferase(Phosphotransferase) domain 1"/>
    <property type="match status" value="1"/>
</dbReference>
<feature type="signal peptide" evidence="20">
    <location>
        <begin position="1"/>
        <end position="21"/>
    </location>
</feature>
<keyword evidence="7 17" id="KW-0547">Nucleotide-binding</keyword>
<evidence type="ECO:0000256" key="8">
    <source>
        <dbReference type="ARBA" id="ARBA00022777"/>
    </source>
</evidence>
<reference evidence="24 25" key="1">
    <citation type="submission" date="2024-01" db="EMBL/GenBank/DDBJ databases">
        <title>Genome assemblies of Stephania.</title>
        <authorList>
            <person name="Yang L."/>
        </authorList>
    </citation>
    <scope>NUCLEOTIDE SEQUENCE [LARGE SCALE GENOMIC DNA]</scope>
    <source>
        <strain evidence="24">JXDWG</strain>
        <tissue evidence="24">Leaf</tissue>
    </source>
</reference>
<dbReference type="Pfam" id="PF00954">
    <property type="entry name" value="S_locus_glycop"/>
    <property type="match status" value="1"/>
</dbReference>
<dbReference type="PROSITE" id="PS50927">
    <property type="entry name" value="BULB_LECTIN"/>
    <property type="match status" value="1"/>
</dbReference>
<feature type="chain" id="PRO_5042847418" description="Receptor-like serine/threonine-protein kinase" evidence="20">
    <location>
        <begin position="22"/>
        <end position="726"/>
    </location>
</feature>
<comment type="subcellular location">
    <subcellularLocation>
        <location evidence="1">Membrane</location>
        <topology evidence="1">Single-pass type I membrane protein</topology>
    </subcellularLocation>
</comment>
<evidence type="ECO:0000256" key="5">
    <source>
        <dbReference type="ARBA" id="ARBA00022692"/>
    </source>
</evidence>
<evidence type="ECO:0000256" key="2">
    <source>
        <dbReference type="ARBA" id="ARBA00022527"/>
    </source>
</evidence>
<dbReference type="InterPro" id="IPR051343">
    <property type="entry name" value="G-type_lectin_kinases/EP1-like"/>
</dbReference>
<evidence type="ECO:0000256" key="18">
    <source>
        <dbReference type="PROSITE-ProRule" id="PRU10141"/>
    </source>
</evidence>
<evidence type="ECO:0000313" key="24">
    <source>
        <dbReference type="EMBL" id="KAK9111302.1"/>
    </source>
</evidence>
<evidence type="ECO:0000313" key="25">
    <source>
        <dbReference type="Proteomes" id="UP001419268"/>
    </source>
</evidence>
<dbReference type="Proteomes" id="UP001419268">
    <property type="component" value="Unassembled WGS sequence"/>
</dbReference>
<dbReference type="FunFam" id="3.30.200.20:FF:000059">
    <property type="entry name" value="S-receptor-like serine/threonine-protein kinase"/>
    <property type="match status" value="1"/>
</dbReference>
<keyword evidence="11 19" id="KW-0472">Membrane</keyword>
<evidence type="ECO:0000256" key="4">
    <source>
        <dbReference type="ARBA" id="ARBA00022679"/>
    </source>
</evidence>